<evidence type="ECO:0000256" key="5">
    <source>
        <dbReference type="ARBA" id="ARBA00023242"/>
    </source>
</evidence>
<comment type="subcellular location">
    <subcellularLocation>
        <location evidence="1">Nucleus</location>
    </subcellularLocation>
</comment>
<feature type="region of interest" description="Disordered" evidence="6">
    <location>
        <begin position="1047"/>
        <end position="1078"/>
    </location>
</feature>
<evidence type="ECO:0000256" key="4">
    <source>
        <dbReference type="ARBA" id="ARBA00023204"/>
    </source>
</evidence>
<reference evidence="8 9" key="1">
    <citation type="journal article" date="2016" name="Fungal Biol.">
        <title>The genome of Xylona heveae provides a window into fungal endophytism.</title>
        <authorList>
            <person name="Gazis R."/>
            <person name="Kuo A."/>
            <person name="Riley R."/>
            <person name="LaButti K."/>
            <person name="Lipzen A."/>
            <person name="Lin J."/>
            <person name="Amirebrahimi M."/>
            <person name="Hesse C.N."/>
            <person name="Spatafora J.W."/>
            <person name="Henrissat B."/>
            <person name="Hainaut M."/>
            <person name="Grigoriev I.V."/>
            <person name="Hibbett D.S."/>
        </authorList>
    </citation>
    <scope>NUCLEOTIDE SEQUENCE [LARGE SCALE GENOMIC DNA]</scope>
    <source>
        <strain evidence="8 9">TC161</strain>
    </source>
</reference>
<comment type="similarity">
    <text evidence="2">Belongs to the DNA repair metallo-beta-lactamase (DRMBL) family.</text>
</comment>
<feature type="compositionally biased region" description="Basic and acidic residues" evidence="6">
    <location>
        <begin position="328"/>
        <end position="351"/>
    </location>
</feature>
<feature type="domain" description="DNA repair metallo-beta-lactamase" evidence="7">
    <location>
        <begin position="900"/>
        <end position="1026"/>
    </location>
</feature>
<feature type="compositionally biased region" description="Polar residues" evidence="6">
    <location>
        <begin position="224"/>
        <end position="233"/>
    </location>
</feature>
<evidence type="ECO:0000256" key="6">
    <source>
        <dbReference type="SAM" id="MobiDB-lite"/>
    </source>
</evidence>
<dbReference type="GO" id="GO:0005634">
    <property type="term" value="C:nucleus"/>
    <property type="evidence" value="ECO:0007669"/>
    <property type="project" value="UniProtKB-SubCell"/>
</dbReference>
<dbReference type="Gene3D" id="3.60.15.10">
    <property type="entry name" value="Ribonuclease Z/Hydroxyacylglutathione hydrolase-like"/>
    <property type="match status" value="1"/>
</dbReference>
<dbReference type="EMBL" id="KV407457">
    <property type="protein sequence ID" value="KZF23680.1"/>
    <property type="molecule type" value="Genomic_DNA"/>
</dbReference>
<feature type="compositionally biased region" description="Low complexity" evidence="6">
    <location>
        <begin position="1049"/>
        <end position="1064"/>
    </location>
</feature>
<keyword evidence="5" id="KW-0539">Nucleus</keyword>
<evidence type="ECO:0000313" key="8">
    <source>
        <dbReference type="EMBL" id="KZF23680.1"/>
    </source>
</evidence>
<dbReference type="GO" id="GO:0036297">
    <property type="term" value="P:interstrand cross-link repair"/>
    <property type="evidence" value="ECO:0007669"/>
    <property type="project" value="TreeGrafter"/>
</dbReference>
<evidence type="ECO:0000256" key="2">
    <source>
        <dbReference type="ARBA" id="ARBA00010304"/>
    </source>
</evidence>
<evidence type="ECO:0000313" key="9">
    <source>
        <dbReference type="Proteomes" id="UP000076632"/>
    </source>
</evidence>
<keyword evidence="9" id="KW-1185">Reference proteome</keyword>
<dbReference type="SUPFAM" id="SSF56281">
    <property type="entry name" value="Metallo-hydrolase/oxidoreductase"/>
    <property type="match status" value="1"/>
</dbReference>
<protein>
    <submittedName>
        <fullName evidence="8">DRMBL-domain-containing protein</fullName>
    </submittedName>
</protein>
<dbReference type="PANTHER" id="PTHR23240:SF6">
    <property type="entry name" value="DNA CROSS-LINK REPAIR 1A PROTEIN"/>
    <property type="match status" value="1"/>
</dbReference>
<dbReference type="GO" id="GO:0035312">
    <property type="term" value="F:5'-3' DNA exonuclease activity"/>
    <property type="evidence" value="ECO:0007669"/>
    <property type="project" value="TreeGrafter"/>
</dbReference>
<feature type="compositionally biased region" description="Low complexity" evidence="6">
    <location>
        <begin position="35"/>
        <end position="49"/>
    </location>
</feature>
<keyword evidence="4" id="KW-0234">DNA repair</keyword>
<feature type="region of interest" description="Disordered" evidence="6">
    <location>
        <begin position="466"/>
        <end position="509"/>
    </location>
</feature>
<dbReference type="Pfam" id="PF07522">
    <property type="entry name" value="DRMBL"/>
    <property type="match status" value="1"/>
</dbReference>
<feature type="compositionally biased region" description="Basic and acidic residues" evidence="6">
    <location>
        <begin position="237"/>
        <end position="246"/>
    </location>
</feature>
<name>A0A165HL61_XYLHT</name>
<dbReference type="Gene3D" id="3.40.50.12650">
    <property type="match status" value="1"/>
</dbReference>
<feature type="compositionally biased region" description="Low complexity" evidence="6">
    <location>
        <begin position="71"/>
        <end position="83"/>
    </location>
</feature>
<keyword evidence="3" id="KW-0227">DNA damage</keyword>
<dbReference type="FunFam" id="3.40.50.12650:FF:000007">
    <property type="entry name" value="DNA cross-link repair 1A protein, variant"/>
    <property type="match status" value="1"/>
</dbReference>
<dbReference type="FunFam" id="3.60.15.10:FF:000038">
    <property type="entry name" value="DNA cross-link repair protein pso2/snm1"/>
    <property type="match status" value="1"/>
</dbReference>
<feature type="region of interest" description="Disordered" evidence="6">
    <location>
        <begin position="774"/>
        <end position="846"/>
    </location>
</feature>
<dbReference type="GO" id="GO:0006303">
    <property type="term" value="P:double-strand break repair via nonhomologous end joining"/>
    <property type="evidence" value="ECO:0007669"/>
    <property type="project" value="TreeGrafter"/>
</dbReference>
<dbReference type="InParanoid" id="A0A165HL61"/>
<dbReference type="AlphaFoldDB" id="A0A165HL61"/>
<sequence length="1078" mass="117336">MFRNPRENPRGTVKQLPAVGRPPTPESSIPPPPFTSSSGSSPSNARPSTAFRRSSAAEKALGSSGSPKNMPPARSSSSFSSPARAKKSPAVNNATKAKAKPNQSILSFFKKVDPPPQKQSSSPGQSFADDDGDGLFVGTSIGTPPDVSLRSKSATPDVKFEDASGSPLEEQSSYFANGNGVLTPSENGPSTEGKARGEDNNARYNENSAPVKRRRLGGKFSLAGSENGQNAGESENEERQSRKLSTEQEPLQLQQTIADVDPATKACSPPPPDTEQQSTKNMVRSDRDARDGLEADTIDSRFSVALDNDDSDRNREEFYNNDEVDEDVPIKELDDNAHVLRDEPKPPKESEALVDDNGADTFSKGAPFLKREASSYFGEERFDDIEDFNDGDFGTGEEFEREYLEEQRLLELAEAEFNNEMDAVEGIGNNLGAEDTSPCCPVCSISMAGIGDTEASVHVNNCLDGNPTPLPERKPPPIAPPGLPENEPPGHARFQKPARPAKPPQENPFTFGLPGEKSSAFSKLMSGHAEDMAWASAAAAENADRGKPAYQRTCPFYKILPGFFICVDAFRYGSVEGCSAYFLSHFHSDHYIGLTANWQHGPIYCSTVTANLVKQQLRVDPKYVVGINFEEKIEVPGTKGVHVTMIPANHCPGSSLFLFEKVLGKRGKSLKMQRVLHCGDFRASPEHLKHPLLRPDTLDEITGKPIEQKIDVCYLDTTYLNPKYAFRGQNDVIGACADMCVSLNKERVDASDSWEQMKRDRAGSGMVKFVRSVSNLIKREPGEDDTSDSPSDSTCSANRTTSDPSRKMLSCPLNPSAPTVDAMSITPLPSNETNNNSLSAASEISPANPAKSRGRLLVVIGTYSIGKERICLGIARALQSKIYAPAGKLRVCACLEDPGLSSLLTPDPLAAQVHMTPLFEIRADTLQDYLNTYKPHFTRVVGFRPTGWNYRPPGTRFIESPTVSNVLYSNNWRSGYTMRDLVPQRGSTREAKCFGVPYSEHSSFRELTVFACALRIDRIIPTVNVGSAKSREKMKAWIERWALEKKKNGLYPGDGPNGDGPNDGVSADATQAPPGKSS</sequence>
<evidence type="ECO:0000256" key="3">
    <source>
        <dbReference type="ARBA" id="ARBA00022763"/>
    </source>
</evidence>
<evidence type="ECO:0000259" key="7">
    <source>
        <dbReference type="Pfam" id="PF07522"/>
    </source>
</evidence>
<dbReference type="PANTHER" id="PTHR23240">
    <property type="entry name" value="DNA CROSS-LINK REPAIR PROTEIN PSO2/SNM1-RELATED"/>
    <property type="match status" value="1"/>
</dbReference>
<feature type="compositionally biased region" description="Basic and acidic residues" evidence="6">
    <location>
        <begin position="283"/>
        <end position="293"/>
    </location>
</feature>
<evidence type="ECO:0000256" key="1">
    <source>
        <dbReference type="ARBA" id="ARBA00004123"/>
    </source>
</evidence>
<feature type="compositionally biased region" description="Pro residues" evidence="6">
    <location>
        <begin position="20"/>
        <end position="34"/>
    </location>
</feature>
<feature type="compositionally biased region" description="Polar residues" evidence="6">
    <location>
        <begin position="91"/>
        <end position="106"/>
    </location>
</feature>
<dbReference type="GeneID" id="28897575"/>
<feature type="region of interest" description="Disordered" evidence="6">
    <location>
        <begin position="1"/>
        <end position="359"/>
    </location>
</feature>
<feature type="compositionally biased region" description="Polar residues" evidence="6">
    <location>
        <begin position="247"/>
        <end position="257"/>
    </location>
</feature>
<dbReference type="STRING" id="1328760.A0A165HL61"/>
<organism evidence="8 9">
    <name type="scientific">Xylona heveae (strain CBS 132557 / TC161)</name>
    <dbReference type="NCBI Taxonomy" id="1328760"/>
    <lineage>
        <taxon>Eukaryota</taxon>
        <taxon>Fungi</taxon>
        <taxon>Dikarya</taxon>
        <taxon>Ascomycota</taxon>
        <taxon>Pezizomycotina</taxon>
        <taxon>Xylonomycetes</taxon>
        <taxon>Xylonales</taxon>
        <taxon>Xylonaceae</taxon>
        <taxon>Xylona</taxon>
    </lineage>
</organism>
<feature type="compositionally biased region" description="Pro residues" evidence="6">
    <location>
        <begin position="476"/>
        <end position="487"/>
    </location>
</feature>
<proteinExistence type="inferred from homology"/>
<dbReference type="InterPro" id="IPR036866">
    <property type="entry name" value="RibonucZ/Hydroxyglut_hydro"/>
</dbReference>
<feature type="compositionally biased region" description="Polar residues" evidence="6">
    <location>
        <begin position="827"/>
        <end position="842"/>
    </location>
</feature>
<dbReference type="GO" id="GO:0003684">
    <property type="term" value="F:damaged DNA binding"/>
    <property type="evidence" value="ECO:0007669"/>
    <property type="project" value="TreeGrafter"/>
</dbReference>
<dbReference type="CDD" id="cd16273">
    <property type="entry name" value="SNM1A-1C-like_MBL-fold"/>
    <property type="match status" value="1"/>
</dbReference>
<feature type="compositionally biased region" description="Polar residues" evidence="6">
    <location>
        <begin position="169"/>
        <end position="190"/>
    </location>
</feature>
<dbReference type="InterPro" id="IPR011084">
    <property type="entry name" value="DRMBL"/>
</dbReference>
<accession>A0A165HL61</accession>
<gene>
    <name evidence="8" type="ORF">L228DRAFT_246518</name>
</gene>
<dbReference type="OrthoDB" id="262529at2759"/>
<dbReference type="Proteomes" id="UP000076632">
    <property type="component" value="Unassembled WGS sequence"/>
</dbReference>
<dbReference type="RefSeq" id="XP_018189235.1">
    <property type="nucleotide sequence ID" value="XM_018332438.1"/>
</dbReference>